<gene>
    <name evidence="3" type="ORF">AABB31_11960</name>
</gene>
<evidence type="ECO:0000313" key="4">
    <source>
        <dbReference type="Proteomes" id="UP001470809"/>
    </source>
</evidence>
<reference evidence="4" key="1">
    <citation type="submission" date="2024-04" db="EMBL/GenBank/DDBJ databases">
        <title>Phylogenomic analyses of a clade within the roseobacter group suggest taxonomic reassignments of species of the genera Aestuariivita, Citreicella, Loktanella, Nautella, Pelagibaca, Ruegeria, Thalassobius, Thiobacimonas and Tropicibacter, and the proposal o.</title>
        <authorList>
            <person name="Jeon C.O."/>
        </authorList>
    </citation>
    <scope>NUCLEOTIDE SEQUENCE [LARGE SCALE GENOMIC DNA]</scope>
    <source>
        <strain evidence="4">SS1-5</strain>
    </source>
</reference>
<feature type="compositionally biased region" description="Basic residues" evidence="1">
    <location>
        <begin position="258"/>
        <end position="271"/>
    </location>
</feature>
<proteinExistence type="predicted"/>
<keyword evidence="4" id="KW-1185">Reference proteome</keyword>
<evidence type="ECO:0000259" key="2">
    <source>
        <dbReference type="Pfam" id="PF09299"/>
    </source>
</evidence>
<dbReference type="RefSeq" id="WP_342078776.1">
    <property type="nucleotide sequence ID" value="NZ_CP151767.2"/>
</dbReference>
<sequence>MGTITRFWIDEYPHSPHRGTGMYGATPRQKLDEMIEAYGGIEAPEAEMLRLHLGEKTTATTTSEGVKIFNIPYNSTALQKFAAGAPKEVTVLLNPDDLRSVSIQNQENADVITADLRMTTFADLTLEEAIADMRSAIEDNPEKRALHDEHLRKARARRVRESGFFPDSNLPSSYTKIDELRRQADQIANVEYIPMSRTGPSTAPGNIMHRDPQGSAQTVETHIAQEIDPTALGPKELPSASPIDTSQAKATSAERSKGAPHKFKPIKKSKL</sequence>
<organism evidence="3 4">
    <name type="scientific">Yoonia rhodophyticola</name>
    <dbReference type="NCBI Taxonomy" id="3137370"/>
    <lineage>
        <taxon>Bacteria</taxon>
        <taxon>Pseudomonadati</taxon>
        <taxon>Pseudomonadota</taxon>
        <taxon>Alphaproteobacteria</taxon>
        <taxon>Rhodobacterales</taxon>
        <taxon>Paracoccaceae</taxon>
        <taxon>Yoonia</taxon>
    </lineage>
</organism>
<protein>
    <submittedName>
        <fullName evidence="3">Mu transposase C-terminal domain-containing protein</fullName>
    </submittedName>
</protein>
<accession>A0AAN0MDF2</accession>
<dbReference type="AlphaFoldDB" id="A0AAN0MDF2"/>
<dbReference type="Pfam" id="PF09299">
    <property type="entry name" value="Mu-transpos_C"/>
    <property type="match status" value="1"/>
</dbReference>
<name>A0AAN0MDF2_9RHOB</name>
<evidence type="ECO:0000313" key="3">
    <source>
        <dbReference type="EMBL" id="WZU69484.1"/>
    </source>
</evidence>
<dbReference type="Proteomes" id="UP001470809">
    <property type="component" value="Chromosome"/>
</dbReference>
<dbReference type="EMBL" id="CP151767">
    <property type="protein sequence ID" value="WZU69484.1"/>
    <property type="molecule type" value="Genomic_DNA"/>
</dbReference>
<evidence type="ECO:0000256" key="1">
    <source>
        <dbReference type="SAM" id="MobiDB-lite"/>
    </source>
</evidence>
<dbReference type="KEGG" id="yrh:AABB31_11960"/>
<feature type="region of interest" description="Disordered" evidence="1">
    <location>
        <begin position="195"/>
        <end position="271"/>
    </location>
</feature>
<reference evidence="3 4" key="2">
    <citation type="submission" date="2024-08" db="EMBL/GenBank/DDBJ databases">
        <title>Phylogenomic analyses of a clade within the roseobacter group suggest taxonomic reassignments of species of the genera Aestuariivita, Citreicella, Loktanella, Nautella, Pelagibaca, Ruegeria, Thalassobius, Thiobacimonas and Tropicibacter, and the proposal o.</title>
        <authorList>
            <person name="Jeon C.O."/>
        </authorList>
    </citation>
    <scope>NUCLEOTIDE SEQUENCE [LARGE SCALE GENOMIC DNA]</scope>
    <source>
        <strain evidence="3 4">SS1-5</strain>
    </source>
</reference>
<feature type="domain" description="Transposase-like Mu C-terminal" evidence="2">
    <location>
        <begin position="51"/>
        <end position="109"/>
    </location>
</feature>
<dbReference type="InterPro" id="IPR015378">
    <property type="entry name" value="Transposase-like_Mu_C"/>
</dbReference>